<evidence type="ECO:0000313" key="2">
    <source>
        <dbReference type="EMBL" id="CAL8114396.1"/>
    </source>
</evidence>
<gene>
    <name evidence="2" type="ORF">ODALV1_LOCUS16448</name>
</gene>
<dbReference type="EMBL" id="CAXLJM020000049">
    <property type="protein sequence ID" value="CAL8114396.1"/>
    <property type="molecule type" value="Genomic_DNA"/>
</dbReference>
<proteinExistence type="predicted"/>
<organism evidence="2 3">
    <name type="scientific">Orchesella dallaii</name>
    <dbReference type="NCBI Taxonomy" id="48710"/>
    <lineage>
        <taxon>Eukaryota</taxon>
        <taxon>Metazoa</taxon>
        <taxon>Ecdysozoa</taxon>
        <taxon>Arthropoda</taxon>
        <taxon>Hexapoda</taxon>
        <taxon>Collembola</taxon>
        <taxon>Entomobryomorpha</taxon>
        <taxon>Entomobryoidea</taxon>
        <taxon>Orchesellidae</taxon>
        <taxon>Orchesellinae</taxon>
        <taxon>Orchesella</taxon>
    </lineage>
</organism>
<protein>
    <recommendedName>
        <fullName evidence="4">BESS domain-containing protein</fullName>
    </recommendedName>
</protein>
<evidence type="ECO:0000256" key="1">
    <source>
        <dbReference type="SAM" id="MobiDB-lite"/>
    </source>
</evidence>
<feature type="compositionally biased region" description="Basic and acidic residues" evidence="1">
    <location>
        <begin position="30"/>
        <end position="43"/>
    </location>
</feature>
<feature type="region of interest" description="Disordered" evidence="1">
    <location>
        <begin position="1"/>
        <end position="109"/>
    </location>
</feature>
<reference evidence="2 3" key="1">
    <citation type="submission" date="2024-08" db="EMBL/GenBank/DDBJ databases">
        <authorList>
            <person name="Cucini C."/>
            <person name="Frati F."/>
        </authorList>
    </citation>
    <scope>NUCLEOTIDE SEQUENCE [LARGE SCALE GENOMIC DNA]</scope>
</reference>
<dbReference type="Proteomes" id="UP001642540">
    <property type="component" value="Unassembled WGS sequence"/>
</dbReference>
<comment type="caution">
    <text evidence="2">The sequence shown here is derived from an EMBL/GenBank/DDBJ whole genome shotgun (WGS) entry which is preliminary data.</text>
</comment>
<feature type="compositionally biased region" description="Basic and acidic residues" evidence="1">
    <location>
        <begin position="79"/>
        <end position="101"/>
    </location>
</feature>
<sequence length="176" mass="20774">MWSKLRNQYAAHQRKLQSPSGSAAKRRPYYRHEESMKFIKDSAPEESTYSNIAADSDDIRVELDEDEDNNGPANQQLDNEPRAQENKENLVERDLESQEHRSHSKFKGKRKLDPFDQEVLKFLKSDDDDEFKFFGDFVSKKLRELNKKDEEKCSQIQLDIHYILHCAFTGKEFKNQ</sequence>
<evidence type="ECO:0008006" key="4">
    <source>
        <dbReference type="Google" id="ProtNLM"/>
    </source>
</evidence>
<keyword evidence="3" id="KW-1185">Reference proteome</keyword>
<name>A0ABP1QY78_9HEXA</name>
<evidence type="ECO:0000313" key="3">
    <source>
        <dbReference type="Proteomes" id="UP001642540"/>
    </source>
</evidence>
<accession>A0ABP1QY78</accession>